<keyword evidence="4" id="KW-0961">Cell wall biogenesis/degradation</keyword>
<keyword evidence="9" id="KW-1185">Reference proteome</keyword>
<evidence type="ECO:0000256" key="2">
    <source>
        <dbReference type="ARBA" id="ARBA00022695"/>
    </source>
</evidence>
<comment type="function">
    <text evidence="5">Catalyzes the transfer of the cytidylyl group of CTP to D-ribitol 5-phosphate.</text>
</comment>
<evidence type="ECO:0000313" key="7">
    <source>
        <dbReference type="EMBL" id="SHG05134.1"/>
    </source>
</evidence>
<dbReference type="GO" id="GO:0047349">
    <property type="term" value="F:D-ribitol-5-phosphate cytidylyltransferase activity"/>
    <property type="evidence" value="ECO:0007669"/>
    <property type="project" value="UniProtKB-UniRule"/>
</dbReference>
<evidence type="ECO:0000313" key="6">
    <source>
        <dbReference type="EMBL" id="MZL70660.1"/>
    </source>
</evidence>
<dbReference type="EC" id="2.7.7.40" evidence="5"/>
<dbReference type="InterPro" id="IPR050088">
    <property type="entry name" value="IspD/TarI_cytidylyltransf_bact"/>
</dbReference>
<evidence type="ECO:0000313" key="9">
    <source>
        <dbReference type="Proteomes" id="UP000474718"/>
    </source>
</evidence>
<feature type="site" description="Transition state stabilizer" evidence="5">
    <location>
        <position position="22"/>
    </location>
</feature>
<dbReference type="AlphaFoldDB" id="A0AAQ1MCU7"/>
<gene>
    <name evidence="6" type="ORF">GT747_12960</name>
    <name evidence="7" type="ORF">SAMN05444424_1285</name>
</gene>
<dbReference type="EMBL" id="WWVX01000009">
    <property type="protein sequence ID" value="MZL70660.1"/>
    <property type="molecule type" value="Genomic_DNA"/>
</dbReference>
<dbReference type="InterPro" id="IPR029044">
    <property type="entry name" value="Nucleotide-diphossugar_trans"/>
</dbReference>
<feature type="binding site" evidence="5">
    <location>
        <begin position="7"/>
        <end position="10"/>
    </location>
    <ligand>
        <name>CTP</name>
        <dbReference type="ChEBI" id="CHEBI:37563"/>
    </ligand>
</feature>
<dbReference type="Proteomes" id="UP000474718">
    <property type="component" value="Unassembled WGS sequence"/>
</dbReference>
<dbReference type="HAMAP" id="MF_02068">
    <property type="entry name" value="TarI"/>
    <property type="match status" value="1"/>
</dbReference>
<dbReference type="FunFam" id="3.90.550.10:FF:000003">
    <property type="entry name" value="2-C-methyl-D-erythritol 4-phosphate cytidylyltransferase"/>
    <property type="match status" value="1"/>
</dbReference>
<dbReference type="RefSeq" id="WP_021659728.1">
    <property type="nucleotide sequence ID" value="NZ_FQVY01000002.1"/>
</dbReference>
<keyword evidence="3" id="KW-0777">Teichoic acid biosynthesis</keyword>
<dbReference type="GO" id="GO:0019350">
    <property type="term" value="P:teichoic acid biosynthetic process"/>
    <property type="evidence" value="ECO:0007669"/>
    <property type="project" value="UniProtKB-KW"/>
</dbReference>
<reference evidence="6 9" key="3">
    <citation type="journal article" date="2019" name="Nat. Med.">
        <title>A library of human gut bacterial isolates paired with longitudinal multiomics data enables mechanistic microbiome research.</title>
        <authorList>
            <person name="Poyet M."/>
            <person name="Groussin M."/>
            <person name="Gibbons S.M."/>
            <person name="Avila-Pacheco J."/>
            <person name="Jiang X."/>
            <person name="Kearney S.M."/>
            <person name="Perrotta A.R."/>
            <person name="Berdy B."/>
            <person name="Zhao S."/>
            <person name="Lieberman T.D."/>
            <person name="Swanson P.K."/>
            <person name="Smith M."/>
            <person name="Roesemann S."/>
            <person name="Alexander J.E."/>
            <person name="Rich S.A."/>
            <person name="Livny J."/>
            <person name="Vlamakis H."/>
            <person name="Clish C."/>
            <person name="Bullock K."/>
            <person name="Deik A."/>
            <person name="Scott J."/>
            <person name="Pierce K.A."/>
            <person name="Xavier R.J."/>
            <person name="Alm E.J."/>
        </authorList>
    </citation>
    <scope>NUCLEOTIDE SEQUENCE [LARGE SCALE GENOMIC DNA]</scope>
    <source>
        <strain evidence="6 9">BIOML-A2</strain>
    </source>
</reference>
<feature type="binding site" evidence="5">
    <location>
        <begin position="81"/>
        <end position="87"/>
    </location>
    <ligand>
        <name>CTP</name>
        <dbReference type="ChEBI" id="CHEBI:37563"/>
    </ligand>
</feature>
<dbReference type="Pfam" id="PF01128">
    <property type="entry name" value="IspD"/>
    <property type="match status" value="1"/>
</dbReference>
<dbReference type="NCBIfam" id="NF001183">
    <property type="entry name" value="PRK00155.1-3"/>
    <property type="match status" value="1"/>
</dbReference>
<dbReference type="CDD" id="cd02516">
    <property type="entry name" value="CDP-ME_synthetase"/>
    <property type="match status" value="1"/>
</dbReference>
<sequence length="237" mass="26331">MIFGAILAGGTGSRMNIADMPKQFLPLGDKPIILHTLEKFLLCDKMDRVYVGVHPDWVGHMQDLLERQVPQKERVTLVPGGGDRNSTIFNIVDKIEADWGQSDDHLIVTHDAVRPFVTLRILEENIEAARAFGACDTVVSAVDTIVVSENGETISQIPDRRLMYQGQTPQSFRISLLKRLYQSLDEEEKAILTDACKICVVRQTPVRLVEGDVSNLKITTVSDYKIAQAMVGGQVVD</sequence>
<evidence type="ECO:0000256" key="3">
    <source>
        <dbReference type="ARBA" id="ARBA00022944"/>
    </source>
</evidence>
<accession>A0AAQ1MCU7</accession>
<comment type="caution">
    <text evidence="7">The sequence shown here is derived from an EMBL/GenBank/DDBJ whole genome shotgun (WGS) entry which is preliminary data.</text>
</comment>
<proteinExistence type="inferred from homology"/>
<dbReference type="PANTHER" id="PTHR32125:SF8">
    <property type="entry name" value="RIBITOL-5-PHOSPHATE CYTIDYLYLTRANSFERASE"/>
    <property type="match status" value="1"/>
</dbReference>
<reference evidence="7" key="2">
    <citation type="submission" date="2016-11" db="EMBL/GenBank/DDBJ databases">
        <authorList>
            <person name="Varghese N."/>
            <person name="Submissions S."/>
        </authorList>
    </citation>
    <scope>NUCLEOTIDE SEQUENCE</scope>
    <source>
        <strain evidence="7">DSM 4029</strain>
    </source>
</reference>
<feature type="site" description="Positions ribitol 5-phosphate for the nucleophilic attack" evidence="5">
    <location>
        <position position="217"/>
    </location>
</feature>
<dbReference type="GO" id="GO:0008299">
    <property type="term" value="P:isoprenoid biosynthetic process"/>
    <property type="evidence" value="ECO:0007669"/>
    <property type="project" value="InterPro"/>
</dbReference>
<dbReference type="GO" id="GO:0050518">
    <property type="term" value="F:2-C-methyl-D-erythritol 4-phosphate cytidylyltransferase activity"/>
    <property type="evidence" value="ECO:0007669"/>
    <property type="project" value="UniProtKB-ARBA"/>
</dbReference>
<reference evidence="8" key="1">
    <citation type="submission" date="2016-11" db="EMBL/GenBank/DDBJ databases">
        <authorList>
            <person name="Jaros S."/>
            <person name="Januszkiewicz K."/>
            <person name="Wedrychowicz H."/>
        </authorList>
    </citation>
    <scope>NUCLEOTIDE SEQUENCE [LARGE SCALE GENOMIC DNA]</scope>
    <source>
        <strain evidence="8">DSM 4029</strain>
    </source>
</reference>
<dbReference type="GO" id="GO:0071555">
    <property type="term" value="P:cell wall organization"/>
    <property type="evidence" value="ECO:0007669"/>
    <property type="project" value="UniProtKB-KW"/>
</dbReference>
<feature type="site" description="Transition state stabilizer" evidence="5">
    <location>
        <position position="14"/>
    </location>
</feature>
<dbReference type="InterPro" id="IPR034683">
    <property type="entry name" value="IspD/TarI"/>
</dbReference>
<dbReference type="SUPFAM" id="SSF53448">
    <property type="entry name" value="Nucleotide-diphospho-sugar transferases"/>
    <property type="match status" value="1"/>
</dbReference>
<feature type="site" description="Positions ribitol 5-phosphate for the nucleophilic attack" evidence="5">
    <location>
        <position position="160"/>
    </location>
</feature>
<evidence type="ECO:0000313" key="8">
    <source>
        <dbReference type="Proteomes" id="UP000184089"/>
    </source>
</evidence>
<comment type="catalytic activity">
    <reaction evidence="5">
        <text>D-ribitol 5-phosphate + CTP + H(+) = CDP-L-ribitol + diphosphate</text>
        <dbReference type="Rhea" id="RHEA:12456"/>
        <dbReference type="ChEBI" id="CHEBI:15378"/>
        <dbReference type="ChEBI" id="CHEBI:33019"/>
        <dbReference type="ChEBI" id="CHEBI:37563"/>
        <dbReference type="ChEBI" id="CHEBI:57608"/>
        <dbReference type="ChEBI" id="CHEBI:57695"/>
        <dbReference type="EC" id="2.7.7.40"/>
    </reaction>
</comment>
<evidence type="ECO:0000256" key="5">
    <source>
        <dbReference type="HAMAP-Rule" id="MF_02068"/>
    </source>
</evidence>
<keyword evidence="2 5" id="KW-0548">Nucleotidyltransferase</keyword>
<dbReference type="InterPro" id="IPR018294">
    <property type="entry name" value="ISPD_synthase_CS"/>
</dbReference>
<dbReference type="InterPro" id="IPR034709">
    <property type="entry name" value="TarI"/>
</dbReference>
<organism evidence="7 8">
    <name type="scientific">Bittarella massiliensis</name>
    <name type="common">ex Durand et al. 2017</name>
    <dbReference type="NCBI Taxonomy" id="1720313"/>
    <lineage>
        <taxon>Bacteria</taxon>
        <taxon>Bacillati</taxon>
        <taxon>Bacillota</taxon>
        <taxon>Clostridia</taxon>
        <taxon>Eubacteriales</taxon>
        <taxon>Oscillospiraceae</taxon>
        <taxon>Bittarella (ex Durand et al. 2017)</taxon>
    </lineage>
</organism>
<protein>
    <recommendedName>
        <fullName evidence="5">Ribitol-5-phosphate cytidylyltransferase</fullName>
        <ecNumber evidence="5">2.7.7.40</ecNumber>
    </recommendedName>
</protein>
<comment type="similarity">
    <text evidence="5">Belongs to the IspD/TarI cytidylyltransferase family. TarI subfamily.</text>
</comment>
<keyword evidence="1 5" id="KW-0808">Transferase</keyword>
<evidence type="ECO:0000256" key="4">
    <source>
        <dbReference type="ARBA" id="ARBA00023316"/>
    </source>
</evidence>
<dbReference type="PANTHER" id="PTHR32125">
    <property type="entry name" value="2-C-METHYL-D-ERYTHRITOL 4-PHOSPHATE CYTIDYLYLTRANSFERASE, CHLOROPLASTIC"/>
    <property type="match status" value="1"/>
</dbReference>
<dbReference type="EMBL" id="FQVY01000002">
    <property type="protein sequence ID" value="SHG05134.1"/>
    <property type="molecule type" value="Genomic_DNA"/>
</dbReference>
<name>A0AAQ1MCU7_9FIRM</name>
<comment type="caution">
    <text evidence="5">Lacks conserved residue(s) required for the propagation of feature annotation.</text>
</comment>
<evidence type="ECO:0000256" key="1">
    <source>
        <dbReference type="ARBA" id="ARBA00022679"/>
    </source>
</evidence>
<dbReference type="PROSITE" id="PS01295">
    <property type="entry name" value="ISPD"/>
    <property type="match status" value="1"/>
</dbReference>
<dbReference type="Gene3D" id="3.90.550.10">
    <property type="entry name" value="Spore Coat Polysaccharide Biosynthesis Protein SpsA, Chain A"/>
    <property type="match status" value="1"/>
</dbReference>
<dbReference type="Proteomes" id="UP000184089">
    <property type="component" value="Unassembled WGS sequence"/>
</dbReference>